<dbReference type="AlphaFoldDB" id="A0A9W9ZRX2"/>
<reference evidence="2" key="1">
    <citation type="submission" date="2023-01" db="EMBL/GenBank/DDBJ databases">
        <title>Genome assembly of the deep-sea coral Lophelia pertusa.</title>
        <authorList>
            <person name="Herrera S."/>
            <person name="Cordes E."/>
        </authorList>
    </citation>
    <scope>NUCLEOTIDE SEQUENCE</scope>
    <source>
        <strain evidence="2">USNM1676648</strain>
        <tissue evidence="2">Polyp</tissue>
    </source>
</reference>
<evidence type="ECO:0000313" key="2">
    <source>
        <dbReference type="EMBL" id="KAJ7386767.1"/>
    </source>
</evidence>
<organism evidence="2 3">
    <name type="scientific">Desmophyllum pertusum</name>
    <dbReference type="NCBI Taxonomy" id="174260"/>
    <lineage>
        <taxon>Eukaryota</taxon>
        <taxon>Metazoa</taxon>
        <taxon>Cnidaria</taxon>
        <taxon>Anthozoa</taxon>
        <taxon>Hexacorallia</taxon>
        <taxon>Scleractinia</taxon>
        <taxon>Caryophylliina</taxon>
        <taxon>Caryophylliidae</taxon>
        <taxon>Desmophyllum</taxon>
    </lineage>
</organism>
<dbReference type="EMBL" id="MU825875">
    <property type="protein sequence ID" value="KAJ7386767.1"/>
    <property type="molecule type" value="Genomic_DNA"/>
</dbReference>
<feature type="signal peptide" evidence="1">
    <location>
        <begin position="1"/>
        <end position="18"/>
    </location>
</feature>
<feature type="chain" id="PRO_5040747277" evidence="1">
    <location>
        <begin position="19"/>
        <end position="152"/>
    </location>
</feature>
<keyword evidence="3" id="KW-1185">Reference proteome</keyword>
<accession>A0A9W9ZRX2</accession>
<name>A0A9W9ZRX2_9CNID</name>
<dbReference type="Proteomes" id="UP001163046">
    <property type="component" value="Unassembled WGS sequence"/>
</dbReference>
<sequence>MKWVVFTAVIACLEVVAAGSIGRVHKREIKIDRRSPWEYALLKYLLGDPKGNPNTAKALRGEKRTTRLHRLCSGKIQLRDEWTKDKSIYDKIICGMFTRKDEYKKHEDHVARLLLGQTEKKTLDEQKDELIRAVNRMVHAAGPIPFLRFKGR</sequence>
<protein>
    <submittedName>
        <fullName evidence="2">Uncharacterized protein</fullName>
    </submittedName>
</protein>
<proteinExistence type="predicted"/>
<evidence type="ECO:0000256" key="1">
    <source>
        <dbReference type="SAM" id="SignalP"/>
    </source>
</evidence>
<evidence type="ECO:0000313" key="3">
    <source>
        <dbReference type="Proteomes" id="UP001163046"/>
    </source>
</evidence>
<gene>
    <name evidence="2" type="ORF">OS493_006792</name>
</gene>
<keyword evidence="1" id="KW-0732">Signal</keyword>
<dbReference type="OrthoDB" id="5965072at2759"/>
<comment type="caution">
    <text evidence="2">The sequence shown here is derived from an EMBL/GenBank/DDBJ whole genome shotgun (WGS) entry which is preliminary data.</text>
</comment>